<evidence type="ECO:0000259" key="3">
    <source>
        <dbReference type="PROSITE" id="PS50977"/>
    </source>
</evidence>
<organism evidence="4 5">
    <name type="scientific">Paenibacillus selenitireducens</name>
    <dbReference type="NCBI Taxonomy" id="1324314"/>
    <lineage>
        <taxon>Bacteria</taxon>
        <taxon>Bacillati</taxon>
        <taxon>Bacillota</taxon>
        <taxon>Bacilli</taxon>
        <taxon>Bacillales</taxon>
        <taxon>Paenibacillaceae</taxon>
        <taxon>Paenibacillus</taxon>
    </lineage>
</organism>
<dbReference type="PANTHER" id="PTHR43479:SF11">
    <property type="entry name" value="ACREF_ENVCD OPERON REPRESSOR-RELATED"/>
    <property type="match status" value="1"/>
</dbReference>
<dbReference type="AlphaFoldDB" id="A0A1T2XLU9"/>
<evidence type="ECO:0000256" key="2">
    <source>
        <dbReference type="PROSITE-ProRule" id="PRU00335"/>
    </source>
</evidence>
<dbReference type="InterPro" id="IPR050624">
    <property type="entry name" value="HTH-type_Tx_Regulator"/>
</dbReference>
<dbReference type="SUPFAM" id="SSF46689">
    <property type="entry name" value="Homeodomain-like"/>
    <property type="match status" value="1"/>
</dbReference>
<comment type="caution">
    <text evidence="4">The sequence shown here is derived from an EMBL/GenBank/DDBJ whole genome shotgun (WGS) entry which is preliminary data.</text>
</comment>
<dbReference type="InterPro" id="IPR009057">
    <property type="entry name" value="Homeodomain-like_sf"/>
</dbReference>
<protein>
    <recommendedName>
        <fullName evidence="3">HTH tetR-type domain-containing protein</fullName>
    </recommendedName>
</protein>
<dbReference type="STRING" id="1324314.BVG16_00030"/>
<feature type="domain" description="HTH tetR-type" evidence="3">
    <location>
        <begin position="13"/>
        <end position="73"/>
    </location>
</feature>
<dbReference type="PRINTS" id="PR00455">
    <property type="entry name" value="HTHTETR"/>
</dbReference>
<name>A0A1T2XLU9_9BACL</name>
<evidence type="ECO:0000256" key="1">
    <source>
        <dbReference type="ARBA" id="ARBA00023125"/>
    </source>
</evidence>
<dbReference type="InterPro" id="IPR036271">
    <property type="entry name" value="Tet_transcr_reg_TetR-rel_C_sf"/>
</dbReference>
<dbReference type="PANTHER" id="PTHR43479">
    <property type="entry name" value="ACREF/ENVCD OPERON REPRESSOR-RELATED"/>
    <property type="match status" value="1"/>
</dbReference>
<dbReference type="Proteomes" id="UP000190188">
    <property type="component" value="Unassembled WGS sequence"/>
</dbReference>
<reference evidence="4 5" key="1">
    <citation type="submission" date="2017-01" db="EMBL/GenBank/DDBJ databases">
        <title>Genome analysis of Paenibacillus selenitrireducens ES3-24.</title>
        <authorList>
            <person name="Xu D."/>
            <person name="Yao R."/>
            <person name="Zheng S."/>
        </authorList>
    </citation>
    <scope>NUCLEOTIDE SEQUENCE [LARGE SCALE GENOMIC DNA]</scope>
    <source>
        <strain evidence="4 5">ES3-24</strain>
    </source>
</reference>
<dbReference type="PROSITE" id="PS50977">
    <property type="entry name" value="HTH_TETR_2"/>
    <property type="match status" value="1"/>
</dbReference>
<evidence type="ECO:0000313" key="5">
    <source>
        <dbReference type="Proteomes" id="UP000190188"/>
    </source>
</evidence>
<dbReference type="GO" id="GO:0003677">
    <property type="term" value="F:DNA binding"/>
    <property type="evidence" value="ECO:0007669"/>
    <property type="project" value="UniProtKB-UniRule"/>
</dbReference>
<dbReference type="EMBL" id="MSZX01000001">
    <property type="protein sequence ID" value="OPA80785.1"/>
    <property type="molecule type" value="Genomic_DNA"/>
</dbReference>
<dbReference type="OrthoDB" id="118249at2"/>
<evidence type="ECO:0000313" key="4">
    <source>
        <dbReference type="EMBL" id="OPA80785.1"/>
    </source>
</evidence>
<dbReference type="InterPro" id="IPR001647">
    <property type="entry name" value="HTH_TetR"/>
</dbReference>
<keyword evidence="5" id="KW-1185">Reference proteome</keyword>
<keyword evidence="1 2" id="KW-0238">DNA-binding</keyword>
<dbReference type="Gene3D" id="1.10.357.10">
    <property type="entry name" value="Tetracycline Repressor, domain 2"/>
    <property type="match status" value="1"/>
</dbReference>
<feature type="DNA-binding region" description="H-T-H motif" evidence="2">
    <location>
        <begin position="36"/>
        <end position="55"/>
    </location>
</feature>
<gene>
    <name evidence="4" type="ORF">BVG16_00030</name>
</gene>
<sequence>MKKWEEELDDLRIKRRDQILEAAKEIFLKKDIASITMAHIAAHAGVTRVTLYNYFSSIHEIVFEIQIKIINEITGYSQTEDISAKTGADQLALMINGWLQLYHEHPDHLRFIAQFDHFYRDSFPSEELRERYKKSMESYGGNLIAAIEKGMKDGSILLTFDPALLGSMISHTLTSMVLRMATRGHLIQKQFGLDPEQILTYLMNFLSQFVRAEPDPFVFEVE</sequence>
<accession>A0A1T2XLU9</accession>
<dbReference type="SUPFAM" id="SSF48498">
    <property type="entry name" value="Tetracyclin repressor-like, C-terminal domain"/>
    <property type="match status" value="1"/>
</dbReference>
<dbReference type="Pfam" id="PF00440">
    <property type="entry name" value="TetR_N"/>
    <property type="match status" value="1"/>
</dbReference>
<proteinExistence type="predicted"/>
<dbReference type="RefSeq" id="WP_158081575.1">
    <property type="nucleotide sequence ID" value="NZ_MSZX01000001.1"/>
</dbReference>